<dbReference type="InterPro" id="IPR051147">
    <property type="entry name" value="CFAP_domain-containing"/>
</dbReference>
<dbReference type="Pfam" id="PF13863">
    <property type="entry name" value="DUF4200"/>
    <property type="match status" value="1"/>
</dbReference>
<accession>A0A096MHI9</accession>
<dbReference type="AlphaFoldDB" id="A0A096MHI9"/>
<dbReference type="PANTHER" id="PTHR21683">
    <property type="entry name" value="COILED-COIL DOMAIN-CONTAINING PROTEIN 42 LIKE-2-LIKE-RELATED"/>
    <property type="match status" value="1"/>
</dbReference>
<evidence type="ECO:0000256" key="3">
    <source>
        <dbReference type="SAM" id="MobiDB-lite"/>
    </source>
</evidence>
<keyword evidence="6" id="KW-1185">Reference proteome</keyword>
<dbReference type="InterPro" id="IPR025252">
    <property type="entry name" value="DUF4200"/>
</dbReference>
<dbReference type="Ensembl" id="ENSPFOT00000023398.1">
    <property type="protein sequence ID" value="ENSPFOP00000030880.1"/>
    <property type="gene ID" value="ENSPFOG00000005973.2"/>
</dbReference>
<reference evidence="5" key="2">
    <citation type="submission" date="2025-08" db="UniProtKB">
        <authorList>
            <consortium name="Ensembl"/>
        </authorList>
    </citation>
    <scope>IDENTIFICATION</scope>
</reference>
<evidence type="ECO:0000256" key="2">
    <source>
        <dbReference type="SAM" id="Coils"/>
    </source>
</evidence>
<evidence type="ECO:0000313" key="5">
    <source>
        <dbReference type="Ensembl" id="ENSPFOP00000030880.1"/>
    </source>
</evidence>
<feature type="domain" description="DUF4200" evidence="4">
    <location>
        <begin position="106"/>
        <end position="213"/>
    </location>
</feature>
<dbReference type="EMBL" id="AYCK01012510">
    <property type="status" value="NOT_ANNOTATED_CDS"/>
    <property type="molecule type" value="Genomic_DNA"/>
</dbReference>
<evidence type="ECO:0000313" key="6">
    <source>
        <dbReference type="Proteomes" id="UP000028760"/>
    </source>
</evidence>
<dbReference type="GO" id="GO:0005856">
    <property type="term" value="C:cytoskeleton"/>
    <property type="evidence" value="ECO:0007669"/>
    <property type="project" value="UniProtKB-ARBA"/>
</dbReference>
<evidence type="ECO:0000259" key="4">
    <source>
        <dbReference type="Pfam" id="PF13863"/>
    </source>
</evidence>
<organism evidence="5 6">
    <name type="scientific">Poecilia formosa</name>
    <name type="common">Amazon molly</name>
    <name type="synonym">Limia formosa</name>
    <dbReference type="NCBI Taxonomy" id="48698"/>
    <lineage>
        <taxon>Eukaryota</taxon>
        <taxon>Metazoa</taxon>
        <taxon>Chordata</taxon>
        <taxon>Craniata</taxon>
        <taxon>Vertebrata</taxon>
        <taxon>Euteleostomi</taxon>
        <taxon>Actinopterygii</taxon>
        <taxon>Neopterygii</taxon>
        <taxon>Teleostei</taxon>
        <taxon>Neoteleostei</taxon>
        <taxon>Acanthomorphata</taxon>
        <taxon>Ovalentaria</taxon>
        <taxon>Atherinomorphae</taxon>
        <taxon>Cyprinodontiformes</taxon>
        <taxon>Poeciliidae</taxon>
        <taxon>Poeciliinae</taxon>
        <taxon>Poecilia</taxon>
    </lineage>
</organism>
<reference evidence="6" key="1">
    <citation type="submission" date="2013-10" db="EMBL/GenBank/DDBJ databases">
        <authorList>
            <person name="Schartl M."/>
            <person name="Warren W."/>
        </authorList>
    </citation>
    <scope>NUCLEOTIDE SEQUENCE [LARGE SCALE GENOMIC DNA]</scope>
    <source>
        <strain evidence="6">female</strain>
    </source>
</reference>
<evidence type="ECO:0000256" key="1">
    <source>
        <dbReference type="ARBA" id="ARBA00023054"/>
    </source>
</evidence>
<dbReference type="STRING" id="48698.ENSPFOP00000030880"/>
<proteinExistence type="predicted"/>
<feature type="coiled-coil region" evidence="2">
    <location>
        <begin position="117"/>
        <end position="197"/>
    </location>
</feature>
<dbReference type="EMBL" id="AYCK01012509">
    <property type="status" value="NOT_ANNOTATED_CDS"/>
    <property type="molecule type" value="Genomic_DNA"/>
</dbReference>
<feature type="region of interest" description="Disordered" evidence="3">
    <location>
        <begin position="54"/>
        <end position="96"/>
    </location>
</feature>
<dbReference type="GeneTree" id="ENSGT00940000153110"/>
<dbReference type="Proteomes" id="UP000028760">
    <property type="component" value="Unassembled WGS sequence"/>
</dbReference>
<keyword evidence="1 2" id="KW-0175">Coiled coil</keyword>
<protein>
    <recommendedName>
        <fullName evidence="4">DUF4200 domain-containing protein</fullName>
    </recommendedName>
</protein>
<dbReference type="eggNOG" id="ENOG502QSDI">
    <property type="taxonomic scope" value="Eukaryota"/>
</dbReference>
<sequence>MNSKIFLFVLQEKERNLSLSAQEMRKFLALPIEEKATHAARALAKLKNELVGELEEEGEEESEKKKSLKQIRSKAAFPKQTRSTHKKTDSPNSKSIIEAGCNMSSLSFSLMTKRSEILKMEKAVAKEERKLKQFEKLIERDNQKFEEFLRENERKSVEARALFEREEKSKQEKNAVIKKLTAEMRTIQSELEKYEDALTDYLKYKDFLFRLSPPEWQDEKKSKDSKAKTSSEKITDQTLACVLSVIGCKLHWQVKVGQIYFCLLWSNRILNMFNITQIYNDNRYFRKKTCSPDSDSLEDKPELYFTDPQQLLDLMSELTEQNLSLIQNSARVGEALEKLRQTVDTTRRKIEEEKIALQIKELNQKLDKEKAREISTTKYFVICLIPSALKYLHQKLDQKILCKILCFCSGKSTYFLDEMLDALDEKVTEVYSACVENRITDLSTLQKVAKIESRVFSLLQSLEGMPVERLAAVKKVKDSEKRSRMREEKLMEQREKQKERMKRYLERSLADSKKISGKKLMPRCMPAVKKVEVADVDNKPAEDDINDYLFGLD</sequence>
<feature type="coiled-coil region" evidence="2">
    <location>
        <begin position="336"/>
        <end position="372"/>
    </location>
</feature>
<reference evidence="5" key="3">
    <citation type="submission" date="2025-09" db="UniProtKB">
        <authorList>
            <consortium name="Ensembl"/>
        </authorList>
    </citation>
    <scope>IDENTIFICATION</scope>
</reference>
<name>A0A096MHI9_POEFO</name>
<dbReference type="PANTHER" id="PTHR21683:SF3">
    <property type="entry name" value="CILIA AND FLAGELLA ASSOCIATED PROTEIN 100"/>
    <property type="match status" value="1"/>
</dbReference>